<dbReference type="Proteomes" id="UP001642360">
    <property type="component" value="Unassembled WGS sequence"/>
</dbReference>
<gene>
    <name evidence="1" type="ORF">ILEXP_LOCUS55215</name>
</gene>
<protein>
    <recommendedName>
        <fullName evidence="3">Retrotransposon gag domain-containing protein</fullName>
    </recommendedName>
</protein>
<evidence type="ECO:0000313" key="1">
    <source>
        <dbReference type="EMBL" id="CAK9184867.1"/>
    </source>
</evidence>
<dbReference type="AlphaFoldDB" id="A0ABC8UVX1"/>
<dbReference type="EMBL" id="CAUOFW020009113">
    <property type="protein sequence ID" value="CAK9184867.1"/>
    <property type="molecule type" value="Genomic_DNA"/>
</dbReference>
<accession>A0ABC8UVX1</accession>
<comment type="caution">
    <text evidence="1">The sequence shown here is derived from an EMBL/GenBank/DDBJ whole genome shotgun (WGS) entry which is preliminary data.</text>
</comment>
<dbReference type="PANTHER" id="PTHR34222:SF79">
    <property type="entry name" value="RETROVIRUS-RELATED POL POLYPROTEIN FROM TRANSPOSON TNT 1-94"/>
    <property type="match status" value="1"/>
</dbReference>
<dbReference type="PANTHER" id="PTHR34222">
    <property type="entry name" value="GAG_PRE-INTEGRS DOMAIN-CONTAINING PROTEIN"/>
    <property type="match status" value="1"/>
</dbReference>
<name>A0ABC8UVX1_9AQUA</name>
<reference evidence="1 2" key="1">
    <citation type="submission" date="2024-02" db="EMBL/GenBank/DDBJ databases">
        <authorList>
            <person name="Vignale AGUSTIN F."/>
            <person name="Sosa J E."/>
            <person name="Modenutti C."/>
        </authorList>
    </citation>
    <scope>NUCLEOTIDE SEQUENCE [LARGE SCALE GENOMIC DNA]</scope>
</reference>
<evidence type="ECO:0008006" key="3">
    <source>
        <dbReference type="Google" id="ProtNLM"/>
    </source>
</evidence>
<evidence type="ECO:0000313" key="2">
    <source>
        <dbReference type="Proteomes" id="UP001642360"/>
    </source>
</evidence>
<sequence length="566" mass="63687">MTTTERLKTFTVETSAISTSNGNVAPVSPTFMFDQYTVPTGTIALPAMLGMISQKVTTQLLNDSNFAEWSHPFQLFLGCVEKFGQGVRVYELSQELSYTRQRDITIQDYYGYLTQRWLKYETLRPLAVIPRIEPKGATFLHTREQENRIHKFHMGLCDEFEGPYLQILLMMRLPFLYEVYVMIEQHDRRVRIAPIPVATLNSSGRPDNSCSCCRVSFRILSQRWTALEPTAACWKLYPELKQPPHGCTAAIAEIPPPTAAASTTASWQSEINVITFQLDILIYALTSQGPTIATATTTNIPRVFHVCVSPSPLSILGSGVNGHMIGEPHHFTTFNEQLRTQIQLVDVTHALIDLNTRRIIIRGHERDELYYLGDPPLVSPVPSPPSLAFPVSAPLVDDTPFDFSVPQEPEPLVTITTKSSVSPLEPLIPVSTESPVSLPSPVYVRRPRSNPLADVLSTSCDASNTSQFIENINTPIVSTDEIVGTELVTFPNETLSVEEDDLERRYLQRDRRPIVRYDKSVPRFVLEAMWEPQWVLAMQTEINALQRNHTWNLVSLPSRVKPVGCH</sequence>
<keyword evidence="2" id="KW-1185">Reference proteome</keyword>
<organism evidence="1 2">
    <name type="scientific">Ilex paraguariensis</name>
    <name type="common">yerba mate</name>
    <dbReference type="NCBI Taxonomy" id="185542"/>
    <lineage>
        <taxon>Eukaryota</taxon>
        <taxon>Viridiplantae</taxon>
        <taxon>Streptophyta</taxon>
        <taxon>Embryophyta</taxon>
        <taxon>Tracheophyta</taxon>
        <taxon>Spermatophyta</taxon>
        <taxon>Magnoliopsida</taxon>
        <taxon>eudicotyledons</taxon>
        <taxon>Gunneridae</taxon>
        <taxon>Pentapetalae</taxon>
        <taxon>asterids</taxon>
        <taxon>campanulids</taxon>
        <taxon>Aquifoliales</taxon>
        <taxon>Aquifoliaceae</taxon>
        <taxon>Ilex</taxon>
    </lineage>
</organism>
<proteinExistence type="predicted"/>